<feature type="compositionally biased region" description="Low complexity" evidence="2">
    <location>
        <begin position="209"/>
        <end position="221"/>
    </location>
</feature>
<dbReference type="GO" id="GO:0005829">
    <property type="term" value="C:cytosol"/>
    <property type="evidence" value="ECO:0007669"/>
    <property type="project" value="TreeGrafter"/>
</dbReference>
<dbReference type="PANTHER" id="PTHR42686:SF1">
    <property type="entry name" value="GH17980P-RELATED"/>
    <property type="match status" value="1"/>
</dbReference>
<dbReference type="AlphaFoldDB" id="A0A813HTN7"/>
<dbReference type="InterPro" id="IPR002110">
    <property type="entry name" value="Ankyrin_rpt"/>
</dbReference>
<organism evidence="4 5">
    <name type="scientific">Polarella glacialis</name>
    <name type="common">Dinoflagellate</name>
    <dbReference type="NCBI Taxonomy" id="89957"/>
    <lineage>
        <taxon>Eukaryota</taxon>
        <taxon>Sar</taxon>
        <taxon>Alveolata</taxon>
        <taxon>Dinophyceae</taxon>
        <taxon>Suessiales</taxon>
        <taxon>Suessiaceae</taxon>
        <taxon>Polarella</taxon>
    </lineage>
</organism>
<dbReference type="PROSITE" id="PS50297">
    <property type="entry name" value="ANK_REP_REGION"/>
    <property type="match status" value="2"/>
</dbReference>
<keyword evidence="1" id="KW-0040">ANK repeat</keyword>
<dbReference type="CDD" id="cd19099">
    <property type="entry name" value="AKR_unchar"/>
    <property type="match status" value="1"/>
</dbReference>
<dbReference type="EMBL" id="CAJNNW010001777">
    <property type="protein sequence ID" value="CAE8640877.1"/>
    <property type="molecule type" value="Genomic_DNA"/>
</dbReference>
<dbReference type="InterPro" id="IPR023210">
    <property type="entry name" value="NADP_OxRdtase_dom"/>
</dbReference>
<dbReference type="SUPFAM" id="SSF48403">
    <property type="entry name" value="Ankyrin repeat"/>
    <property type="match status" value="1"/>
</dbReference>
<dbReference type="InterPro" id="IPR036770">
    <property type="entry name" value="Ankyrin_rpt-contain_sf"/>
</dbReference>
<dbReference type="Gene3D" id="3.20.20.100">
    <property type="entry name" value="NADP-dependent oxidoreductase domain"/>
    <property type="match status" value="1"/>
</dbReference>
<dbReference type="PANTHER" id="PTHR42686">
    <property type="entry name" value="GH17980P-RELATED"/>
    <property type="match status" value="1"/>
</dbReference>
<feature type="domain" description="NADP-dependent oxidoreductase" evidence="3">
    <location>
        <begin position="264"/>
        <end position="419"/>
    </location>
</feature>
<dbReference type="Proteomes" id="UP000626109">
    <property type="component" value="Unassembled WGS sequence"/>
</dbReference>
<gene>
    <name evidence="4" type="ORF">PGLA2088_LOCUS2233</name>
</gene>
<feature type="region of interest" description="Disordered" evidence="2">
    <location>
        <begin position="158"/>
        <end position="178"/>
    </location>
</feature>
<dbReference type="PROSITE" id="PS50088">
    <property type="entry name" value="ANK_REPEAT"/>
    <property type="match status" value="2"/>
</dbReference>
<evidence type="ECO:0000259" key="3">
    <source>
        <dbReference type="Pfam" id="PF00248"/>
    </source>
</evidence>
<sequence length="639" mass="67495">MTSLLSAARGGHAEVVKLLVQAGANMEVRTEDGSDALLHAASGGSAQVAAALLGAKANIETVNEDEVTPLLLAAYYGHTEVVRVLIEAGADVNHNAPGWGCALDSASGDTAVLLAAAAPRAGEFFSYGSLDGDNAEAALRQFTPAAGVLGAATQPQGPALEVGTEATGSSGSASSPLSRLGQMARTVGALCEPICGDLGSGAGPSSGLRPAAAEEPAANRATPSGTARYLDRNRIGLPAKTLERSGLKVSPVGFGCHRVENCPDNRNALTMAIKCGCNFIDVAPNYTDGGAESAVGAVLRELFSAGDVRRDELVISTKVGNIVGSALKKASLQTMPGVAKVRDDVWHCLEPAWIEEELTGSLERLGLECVDVLLLHCPEFATKASDIDIDEVYRRIQRAFVHLEKEVQSGRIARYGITAAFYPLRPTDPEHLLLDRVLELLPSNHHFEVIQFPLNFAEPHPLWVGHTARGGDGAAIDQEKGLEAPSLVEMAKNHGISTLVNRPLDGLYKEMRGVLRFSSDVPMNSEMQSEDKDGMEQKLTTLCKGSLGDLDDPVTENLAAKTVKCLASLDGVDCVLVGMRQVDYVASVVRLLSTTPVLSPEVARSAVKALHETVEMWFCMASGEDDHGTAKEWRLPSLG</sequence>
<reference evidence="4" key="1">
    <citation type="submission" date="2021-02" db="EMBL/GenBank/DDBJ databases">
        <authorList>
            <person name="Dougan E. K."/>
            <person name="Rhodes N."/>
            <person name="Thang M."/>
            <person name="Chan C."/>
        </authorList>
    </citation>
    <scope>NUCLEOTIDE SEQUENCE</scope>
</reference>
<feature type="repeat" description="ANK" evidence="1">
    <location>
        <begin position="1"/>
        <end position="31"/>
    </location>
</feature>
<dbReference type="GO" id="GO:0016491">
    <property type="term" value="F:oxidoreductase activity"/>
    <property type="evidence" value="ECO:0007669"/>
    <property type="project" value="InterPro"/>
</dbReference>
<dbReference type="Gene3D" id="1.25.40.20">
    <property type="entry name" value="Ankyrin repeat-containing domain"/>
    <property type="match status" value="1"/>
</dbReference>
<dbReference type="SMART" id="SM00248">
    <property type="entry name" value="ANK"/>
    <property type="match status" value="3"/>
</dbReference>
<protein>
    <recommendedName>
        <fullName evidence="3">NADP-dependent oxidoreductase domain-containing protein</fullName>
    </recommendedName>
</protein>
<evidence type="ECO:0000313" key="5">
    <source>
        <dbReference type="Proteomes" id="UP000626109"/>
    </source>
</evidence>
<feature type="repeat" description="ANK" evidence="1">
    <location>
        <begin position="65"/>
        <end position="97"/>
    </location>
</feature>
<dbReference type="InterPro" id="IPR020471">
    <property type="entry name" value="AKR"/>
</dbReference>
<proteinExistence type="predicted"/>
<feature type="compositionally biased region" description="Low complexity" evidence="2">
    <location>
        <begin position="163"/>
        <end position="178"/>
    </location>
</feature>
<evidence type="ECO:0000256" key="2">
    <source>
        <dbReference type="SAM" id="MobiDB-lite"/>
    </source>
</evidence>
<dbReference type="SUPFAM" id="SSF51430">
    <property type="entry name" value="NAD(P)-linked oxidoreductase"/>
    <property type="match status" value="1"/>
</dbReference>
<feature type="region of interest" description="Disordered" evidence="2">
    <location>
        <begin position="205"/>
        <end position="227"/>
    </location>
</feature>
<dbReference type="InterPro" id="IPR036812">
    <property type="entry name" value="NAD(P)_OxRdtase_dom_sf"/>
</dbReference>
<evidence type="ECO:0000313" key="4">
    <source>
        <dbReference type="EMBL" id="CAE8640877.1"/>
    </source>
</evidence>
<dbReference type="Pfam" id="PF00248">
    <property type="entry name" value="Aldo_ket_red"/>
    <property type="match status" value="1"/>
</dbReference>
<comment type="caution">
    <text evidence="4">The sequence shown here is derived from an EMBL/GenBank/DDBJ whole genome shotgun (WGS) entry which is preliminary data.</text>
</comment>
<name>A0A813HTN7_POLGL</name>
<accession>A0A813HTN7</accession>
<evidence type="ECO:0000256" key="1">
    <source>
        <dbReference type="PROSITE-ProRule" id="PRU00023"/>
    </source>
</evidence>
<dbReference type="Pfam" id="PF12796">
    <property type="entry name" value="Ank_2"/>
    <property type="match status" value="1"/>
</dbReference>